<organism evidence="1 2">
    <name type="scientific">Theobroma cacao</name>
    <name type="common">Cacao</name>
    <name type="synonym">Cocoa</name>
    <dbReference type="NCBI Taxonomy" id="3641"/>
    <lineage>
        <taxon>Eukaryota</taxon>
        <taxon>Viridiplantae</taxon>
        <taxon>Streptophyta</taxon>
        <taxon>Embryophyta</taxon>
        <taxon>Tracheophyta</taxon>
        <taxon>Spermatophyta</taxon>
        <taxon>Magnoliopsida</taxon>
        <taxon>eudicotyledons</taxon>
        <taxon>Gunneridae</taxon>
        <taxon>Pentapetalae</taxon>
        <taxon>rosids</taxon>
        <taxon>malvids</taxon>
        <taxon>Malvales</taxon>
        <taxon>Malvaceae</taxon>
        <taxon>Byttnerioideae</taxon>
        <taxon>Theobroma</taxon>
    </lineage>
</organism>
<dbReference type="Gramene" id="EOY09165">
    <property type="protein sequence ID" value="EOY09165"/>
    <property type="gene ID" value="TCM_024566"/>
</dbReference>
<reference evidence="1 2" key="1">
    <citation type="journal article" date="2013" name="Genome Biol.">
        <title>The genome sequence of the most widely cultivated cacao type and its use to identify candidate genes regulating pod color.</title>
        <authorList>
            <person name="Motamayor J.C."/>
            <person name="Mockaitis K."/>
            <person name="Schmutz J."/>
            <person name="Haiminen N."/>
            <person name="Iii D.L."/>
            <person name="Cornejo O."/>
            <person name="Findley S.D."/>
            <person name="Zheng P."/>
            <person name="Utro F."/>
            <person name="Royaert S."/>
            <person name="Saski C."/>
            <person name="Jenkins J."/>
            <person name="Podicheti R."/>
            <person name="Zhao M."/>
            <person name="Scheffler B.E."/>
            <person name="Stack J.C."/>
            <person name="Feltus F.A."/>
            <person name="Mustiga G.M."/>
            <person name="Amores F."/>
            <person name="Phillips W."/>
            <person name="Marelli J.P."/>
            <person name="May G.D."/>
            <person name="Shapiro H."/>
            <person name="Ma J."/>
            <person name="Bustamante C.D."/>
            <person name="Schnell R.J."/>
            <person name="Main D."/>
            <person name="Gilbert D."/>
            <person name="Parida L."/>
            <person name="Kuhn D.N."/>
        </authorList>
    </citation>
    <scope>NUCLEOTIDE SEQUENCE [LARGE SCALE GENOMIC DNA]</scope>
    <source>
        <strain evidence="2">cv. Matina 1-6</strain>
    </source>
</reference>
<dbReference type="EMBL" id="CM001883">
    <property type="protein sequence ID" value="EOY09165.1"/>
    <property type="molecule type" value="Genomic_DNA"/>
</dbReference>
<sequence>MIHVFRQVKKYLFNYKYNHIRKSFESYTFTRNILPFVETTQGKLSSCSMGTSCNDLYGHSRIQAVATAHNILWPSH</sequence>
<protein>
    <submittedName>
        <fullName evidence="1">Uncharacterized protein</fullName>
    </submittedName>
</protein>
<dbReference type="InParanoid" id="A0A061EVU2"/>
<dbReference type="Proteomes" id="UP000026915">
    <property type="component" value="Chromosome 5"/>
</dbReference>
<proteinExistence type="predicted"/>
<accession>A0A061EVU2</accession>
<dbReference type="HOGENOM" id="CLU_2659503_0_0_1"/>
<keyword evidence="2" id="KW-1185">Reference proteome</keyword>
<dbReference type="AlphaFoldDB" id="A0A061EVU2"/>
<name>A0A061EVU2_THECC</name>
<evidence type="ECO:0000313" key="1">
    <source>
        <dbReference type="EMBL" id="EOY09165.1"/>
    </source>
</evidence>
<gene>
    <name evidence="1" type="ORF">TCM_024566</name>
</gene>
<evidence type="ECO:0000313" key="2">
    <source>
        <dbReference type="Proteomes" id="UP000026915"/>
    </source>
</evidence>